<dbReference type="NCBIfam" id="TIGR02937">
    <property type="entry name" value="sigma70-ECF"/>
    <property type="match status" value="1"/>
</dbReference>
<sequence length="198" mass="23376">MNYSDNKTLIHSLKKGEEKAFIYLVDKFSQRLFAYALTLTNDKDISQDILQNVFLKTWEKRNKINISTSLQNYLFRSIYNEFVNQYNKKRATMRLEHSYFKALDNAIEIKDENSFAKIIEHITEEIQRLPPKCREVFILSRKEGLTNIEISNYLNLSIKSVEAHITKAFSTLRKNLGERVDISLFMLFGIYDNTLNRD</sequence>
<dbReference type="Pfam" id="PF04542">
    <property type="entry name" value="Sigma70_r2"/>
    <property type="match status" value="1"/>
</dbReference>
<dbReference type="Proteomes" id="UP000746690">
    <property type="component" value="Unassembled WGS sequence"/>
</dbReference>
<feature type="domain" description="RNA polymerase sigma factor 70 region 4 type 2" evidence="6">
    <location>
        <begin position="122"/>
        <end position="170"/>
    </location>
</feature>
<keyword evidence="2" id="KW-0805">Transcription regulation</keyword>
<dbReference type="NCBIfam" id="TIGR02985">
    <property type="entry name" value="Sig70_bacteroi1"/>
    <property type="match status" value="1"/>
</dbReference>
<comment type="caution">
    <text evidence="7">The sequence shown here is derived from an EMBL/GenBank/DDBJ whole genome shotgun (WGS) entry which is preliminary data.</text>
</comment>
<gene>
    <name evidence="7" type="ORF">HHX25_05245</name>
</gene>
<evidence type="ECO:0000259" key="5">
    <source>
        <dbReference type="Pfam" id="PF04542"/>
    </source>
</evidence>
<dbReference type="EMBL" id="JABBHF010000002">
    <property type="protein sequence ID" value="NMH86900.1"/>
    <property type="molecule type" value="Genomic_DNA"/>
</dbReference>
<accession>A0ABX1RV76</accession>
<keyword evidence="3" id="KW-0731">Sigma factor</keyword>
<evidence type="ECO:0000256" key="4">
    <source>
        <dbReference type="ARBA" id="ARBA00023163"/>
    </source>
</evidence>
<name>A0ABX1RV76_9FLAO</name>
<dbReference type="InterPro" id="IPR014327">
    <property type="entry name" value="RNA_pol_sigma70_bacteroid"/>
</dbReference>
<organism evidence="7 8">
    <name type="scientific">Flavivirga algicola</name>
    <dbReference type="NCBI Taxonomy" id="2729136"/>
    <lineage>
        <taxon>Bacteria</taxon>
        <taxon>Pseudomonadati</taxon>
        <taxon>Bacteroidota</taxon>
        <taxon>Flavobacteriia</taxon>
        <taxon>Flavobacteriales</taxon>
        <taxon>Flavobacteriaceae</taxon>
        <taxon>Flavivirga</taxon>
    </lineage>
</organism>
<dbReference type="PANTHER" id="PTHR43133:SF46">
    <property type="entry name" value="RNA POLYMERASE SIGMA-70 FACTOR ECF SUBFAMILY"/>
    <property type="match status" value="1"/>
</dbReference>
<dbReference type="Gene3D" id="1.10.1740.10">
    <property type="match status" value="1"/>
</dbReference>
<dbReference type="InterPro" id="IPR013325">
    <property type="entry name" value="RNA_pol_sigma_r2"/>
</dbReference>
<keyword evidence="8" id="KW-1185">Reference proteome</keyword>
<dbReference type="Gene3D" id="1.10.10.10">
    <property type="entry name" value="Winged helix-like DNA-binding domain superfamily/Winged helix DNA-binding domain"/>
    <property type="match status" value="1"/>
</dbReference>
<dbReference type="InterPro" id="IPR036388">
    <property type="entry name" value="WH-like_DNA-bd_sf"/>
</dbReference>
<evidence type="ECO:0000256" key="2">
    <source>
        <dbReference type="ARBA" id="ARBA00023015"/>
    </source>
</evidence>
<evidence type="ECO:0000313" key="7">
    <source>
        <dbReference type="EMBL" id="NMH86900.1"/>
    </source>
</evidence>
<dbReference type="SUPFAM" id="SSF88659">
    <property type="entry name" value="Sigma3 and sigma4 domains of RNA polymerase sigma factors"/>
    <property type="match status" value="1"/>
</dbReference>
<dbReference type="InterPro" id="IPR013249">
    <property type="entry name" value="RNA_pol_sigma70_r4_t2"/>
</dbReference>
<proteinExistence type="inferred from homology"/>
<dbReference type="InterPro" id="IPR013324">
    <property type="entry name" value="RNA_pol_sigma_r3/r4-like"/>
</dbReference>
<dbReference type="InterPro" id="IPR039425">
    <property type="entry name" value="RNA_pol_sigma-70-like"/>
</dbReference>
<evidence type="ECO:0000256" key="1">
    <source>
        <dbReference type="ARBA" id="ARBA00010641"/>
    </source>
</evidence>
<dbReference type="Pfam" id="PF08281">
    <property type="entry name" value="Sigma70_r4_2"/>
    <property type="match status" value="1"/>
</dbReference>
<evidence type="ECO:0000259" key="6">
    <source>
        <dbReference type="Pfam" id="PF08281"/>
    </source>
</evidence>
<comment type="similarity">
    <text evidence="1">Belongs to the sigma-70 factor family. ECF subfamily.</text>
</comment>
<dbReference type="InterPro" id="IPR007627">
    <property type="entry name" value="RNA_pol_sigma70_r2"/>
</dbReference>
<dbReference type="PANTHER" id="PTHR43133">
    <property type="entry name" value="RNA POLYMERASE ECF-TYPE SIGMA FACTO"/>
    <property type="match status" value="1"/>
</dbReference>
<dbReference type="RefSeq" id="WP_169670873.1">
    <property type="nucleotide sequence ID" value="NZ_JABBHF010000002.1"/>
</dbReference>
<dbReference type="InterPro" id="IPR014284">
    <property type="entry name" value="RNA_pol_sigma-70_dom"/>
</dbReference>
<reference evidence="7 8" key="1">
    <citation type="submission" date="2020-04" db="EMBL/GenBank/DDBJ databases">
        <title>A Flavivirga sp. nov.</title>
        <authorList>
            <person name="Sun X."/>
        </authorList>
    </citation>
    <scope>NUCLEOTIDE SEQUENCE [LARGE SCALE GENOMIC DNA]</scope>
    <source>
        <strain evidence="7 8">Y03</strain>
    </source>
</reference>
<feature type="domain" description="RNA polymerase sigma-70 region 2" evidence="5">
    <location>
        <begin position="24"/>
        <end position="90"/>
    </location>
</feature>
<protein>
    <submittedName>
        <fullName evidence="7">RNA polymerase sigma-70 factor</fullName>
    </submittedName>
</protein>
<evidence type="ECO:0000256" key="3">
    <source>
        <dbReference type="ARBA" id="ARBA00023082"/>
    </source>
</evidence>
<dbReference type="SUPFAM" id="SSF88946">
    <property type="entry name" value="Sigma2 domain of RNA polymerase sigma factors"/>
    <property type="match status" value="1"/>
</dbReference>
<evidence type="ECO:0000313" key="8">
    <source>
        <dbReference type="Proteomes" id="UP000746690"/>
    </source>
</evidence>
<keyword evidence="4" id="KW-0804">Transcription</keyword>